<keyword evidence="2" id="KW-1185">Reference proteome</keyword>
<dbReference type="Proteomes" id="UP000269396">
    <property type="component" value="Unassembled WGS sequence"/>
</dbReference>
<reference evidence="1 2" key="1">
    <citation type="submission" date="2018-11" db="EMBL/GenBank/DDBJ databases">
        <authorList>
            <consortium name="Pathogen Informatics"/>
        </authorList>
    </citation>
    <scope>NUCLEOTIDE SEQUENCE [LARGE SCALE GENOMIC DNA]</scope>
    <source>
        <strain>Denwood</strain>
        <strain evidence="2">Zambia</strain>
    </source>
</reference>
<accession>A0A183PCW2</accession>
<dbReference type="STRING" id="31246.A0A183PCW2"/>
<evidence type="ECO:0000313" key="1">
    <source>
        <dbReference type="EMBL" id="VDP60333.1"/>
    </source>
</evidence>
<proteinExistence type="predicted"/>
<organism evidence="1 2">
    <name type="scientific">Schistosoma mattheei</name>
    <dbReference type="NCBI Taxonomy" id="31246"/>
    <lineage>
        <taxon>Eukaryota</taxon>
        <taxon>Metazoa</taxon>
        <taxon>Spiralia</taxon>
        <taxon>Lophotrochozoa</taxon>
        <taxon>Platyhelminthes</taxon>
        <taxon>Trematoda</taxon>
        <taxon>Digenea</taxon>
        <taxon>Strigeidida</taxon>
        <taxon>Schistosomatoidea</taxon>
        <taxon>Schistosomatidae</taxon>
        <taxon>Schistosoma</taxon>
    </lineage>
</organism>
<protein>
    <submittedName>
        <fullName evidence="1">Uncharacterized protein</fullName>
    </submittedName>
</protein>
<sequence length="130" mass="14812">MNDTHAQFLAVVKALPYEFNRYVTPSMFTSDNSELCETLERSIVKREDLTDRQRTFDDGLFKQHFLSKLAQQVQAVLVSLQNNAVDKLAASVDRILEITKSSDAEISSVKERRRTTQDDITELSHTCTLS</sequence>
<dbReference type="EMBL" id="UZAL01032204">
    <property type="protein sequence ID" value="VDP60333.1"/>
    <property type="molecule type" value="Genomic_DNA"/>
</dbReference>
<gene>
    <name evidence="1" type="ORF">SMTD_LOCUS12198</name>
</gene>
<dbReference type="AlphaFoldDB" id="A0A183PCW2"/>
<evidence type="ECO:0000313" key="2">
    <source>
        <dbReference type="Proteomes" id="UP000269396"/>
    </source>
</evidence>
<name>A0A183PCW2_9TREM</name>